<dbReference type="CDD" id="cd00037">
    <property type="entry name" value="CLECT"/>
    <property type="match status" value="1"/>
</dbReference>
<feature type="signal peptide" evidence="3">
    <location>
        <begin position="1"/>
        <end position="23"/>
    </location>
</feature>
<keyword evidence="2" id="KW-0812">Transmembrane</keyword>
<dbReference type="PROSITE" id="PS50041">
    <property type="entry name" value="C_TYPE_LECTIN_2"/>
    <property type="match status" value="1"/>
</dbReference>
<accession>A0ABN8LUN1</accession>
<evidence type="ECO:0000313" key="5">
    <source>
        <dbReference type="EMBL" id="CAH3019795.1"/>
    </source>
</evidence>
<evidence type="ECO:0000259" key="4">
    <source>
        <dbReference type="PROSITE" id="PS50041"/>
    </source>
</evidence>
<feature type="domain" description="C-type lectin" evidence="4">
    <location>
        <begin position="31"/>
        <end position="141"/>
    </location>
</feature>
<feature type="chain" id="PRO_5047317429" description="C-type lectin domain-containing protein" evidence="3">
    <location>
        <begin position="24"/>
        <end position="571"/>
    </location>
</feature>
<dbReference type="InterPro" id="IPR016186">
    <property type="entry name" value="C-type_lectin-like/link_sf"/>
</dbReference>
<reference evidence="5 6" key="1">
    <citation type="submission" date="2022-05" db="EMBL/GenBank/DDBJ databases">
        <authorList>
            <consortium name="Genoscope - CEA"/>
            <person name="William W."/>
        </authorList>
    </citation>
    <scope>NUCLEOTIDE SEQUENCE [LARGE SCALE GENOMIC DNA]</scope>
</reference>
<keyword evidence="2" id="KW-1133">Transmembrane helix</keyword>
<organism evidence="5 6">
    <name type="scientific">Porites evermanni</name>
    <dbReference type="NCBI Taxonomy" id="104178"/>
    <lineage>
        <taxon>Eukaryota</taxon>
        <taxon>Metazoa</taxon>
        <taxon>Cnidaria</taxon>
        <taxon>Anthozoa</taxon>
        <taxon>Hexacorallia</taxon>
        <taxon>Scleractinia</taxon>
        <taxon>Fungiina</taxon>
        <taxon>Poritidae</taxon>
        <taxon>Porites</taxon>
    </lineage>
</organism>
<keyword evidence="2" id="KW-0472">Membrane</keyword>
<feature type="compositionally biased region" description="Basic and acidic residues" evidence="1">
    <location>
        <begin position="435"/>
        <end position="468"/>
    </location>
</feature>
<evidence type="ECO:0000256" key="1">
    <source>
        <dbReference type="SAM" id="MobiDB-lite"/>
    </source>
</evidence>
<name>A0ABN8LUN1_9CNID</name>
<protein>
    <recommendedName>
        <fullName evidence="4">C-type lectin domain-containing protein</fullName>
    </recommendedName>
</protein>
<evidence type="ECO:0000313" key="6">
    <source>
        <dbReference type="Proteomes" id="UP001159427"/>
    </source>
</evidence>
<feature type="compositionally biased region" description="Polar residues" evidence="1">
    <location>
        <begin position="526"/>
        <end position="537"/>
    </location>
</feature>
<proteinExistence type="predicted"/>
<gene>
    <name evidence="5" type="ORF">PEVE_00004194</name>
</gene>
<feature type="region of interest" description="Disordered" evidence="1">
    <location>
        <begin position="413"/>
        <end position="468"/>
    </location>
</feature>
<dbReference type="Pfam" id="PF00059">
    <property type="entry name" value="Lectin_C"/>
    <property type="match status" value="1"/>
</dbReference>
<keyword evidence="6" id="KW-1185">Reference proteome</keyword>
<feature type="region of interest" description="Disordered" evidence="1">
    <location>
        <begin position="504"/>
        <end position="545"/>
    </location>
</feature>
<dbReference type="EMBL" id="CALNXI010000126">
    <property type="protein sequence ID" value="CAH3019795.1"/>
    <property type="molecule type" value="Genomic_DNA"/>
</dbReference>
<dbReference type="Proteomes" id="UP001159427">
    <property type="component" value="Unassembled WGS sequence"/>
</dbReference>
<dbReference type="PANTHER" id="PTHR22803">
    <property type="entry name" value="MANNOSE, PHOSPHOLIPASE, LECTIN RECEPTOR RELATED"/>
    <property type="match status" value="1"/>
</dbReference>
<dbReference type="SMART" id="SM00034">
    <property type="entry name" value="CLECT"/>
    <property type="match status" value="1"/>
</dbReference>
<dbReference type="SUPFAM" id="SSF56436">
    <property type="entry name" value="C-type lectin-like"/>
    <property type="match status" value="1"/>
</dbReference>
<dbReference type="InterPro" id="IPR001304">
    <property type="entry name" value="C-type_lectin-like"/>
</dbReference>
<sequence length="571" mass="64333">MANKLLPVDVLFTLMGLCLHVLAKNGQEIDYDCSIYTFHNMKSKITWENSKNLCEQSGSKLVSMERLRAELSFLTNHSETLKMKTNEYYIGLKKYDQKWLWISDNSSLEENQTGKFPWNREQPSGDGNCVKMWREESTSPWTYVYDDIKCTSMPTRKTGYICEKPSTSVECGSNGLTQTEIQSFGVLDQDEPFLESVIWPETVNVKRLIGTLSNDDDDGSEYVAKKMNLRSFKLNRLYLDLLNMSNAGDFSWKRIFILETTSELPKLPKSTAPSPIGESSLTTATVQRSISSSQSQSTTKGFKPHTIKGSTTMVTKTVVPEGIIRESPDFTAIILILVAVIILVVLIVSFLNYARRRRNNKTKVLSSRKQSSDQTHCLHSSTKLKVHFSMSQAQEEVITINTLREDNEEHAYAVIDESKRKSKSDQDGPSSSEVGEVRPPSKDEHVAADQDVLKENTERCDKGNDREEKGHHVYANVLVKESKAMFGKASVSWDEGLGVTCAEESSTLGENPVEDLNPLSLEQGKEMNSNEATSEQDPNSKTECNDHFYAVVDKSKKKRMAPEVGTFNYYN</sequence>
<dbReference type="InterPro" id="IPR050111">
    <property type="entry name" value="C-type_lectin/snaclec_domain"/>
</dbReference>
<comment type="caution">
    <text evidence="5">The sequence shown here is derived from an EMBL/GenBank/DDBJ whole genome shotgun (WGS) entry which is preliminary data.</text>
</comment>
<evidence type="ECO:0000256" key="3">
    <source>
        <dbReference type="SAM" id="SignalP"/>
    </source>
</evidence>
<keyword evidence="3" id="KW-0732">Signal</keyword>
<feature type="transmembrane region" description="Helical" evidence="2">
    <location>
        <begin position="330"/>
        <end position="353"/>
    </location>
</feature>
<evidence type="ECO:0000256" key="2">
    <source>
        <dbReference type="SAM" id="Phobius"/>
    </source>
</evidence>
<dbReference type="Gene3D" id="3.10.100.10">
    <property type="entry name" value="Mannose-Binding Protein A, subunit A"/>
    <property type="match status" value="1"/>
</dbReference>
<feature type="compositionally biased region" description="Basic and acidic residues" evidence="1">
    <location>
        <begin position="413"/>
        <end position="426"/>
    </location>
</feature>
<dbReference type="InterPro" id="IPR016187">
    <property type="entry name" value="CTDL_fold"/>
</dbReference>